<proteinExistence type="predicted"/>
<gene>
    <name evidence="1" type="ORF">RBSWK_05803</name>
</gene>
<evidence type="ECO:0000313" key="2">
    <source>
        <dbReference type="Proteomes" id="UP000010959"/>
    </source>
</evidence>
<evidence type="ECO:0000313" key="1">
    <source>
        <dbReference type="EMBL" id="ELP30286.1"/>
    </source>
</evidence>
<dbReference type="Proteomes" id="UP000010959">
    <property type="component" value="Unassembled WGS sequence"/>
</dbReference>
<dbReference type="AlphaFoldDB" id="L7CAZ9"/>
<reference evidence="1 2" key="1">
    <citation type="journal article" date="2013" name="Mar. Genomics">
        <title>Expression of sulfatases in Rhodopirellula baltica and the diversity of sulfatases in the genus Rhodopirellula.</title>
        <authorList>
            <person name="Wegner C.E."/>
            <person name="Richter-Heitmann T."/>
            <person name="Klindworth A."/>
            <person name="Klockow C."/>
            <person name="Richter M."/>
            <person name="Achstetter T."/>
            <person name="Glockner F.O."/>
            <person name="Harder J."/>
        </authorList>
    </citation>
    <scope>NUCLEOTIDE SEQUENCE [LARGE SCALE GENOMIC DNA]</scope>
    <source>
        <strain evidence="1 2">SWK14</strain>
    </source>
</reference>
<comment type="caution">
    <text evidence="1">The sequence shown here is derived from an EMBL/GenBank/DDBJ whole genome shotgun (WGS) entry which is preliminary data.</text>
</comment>
<protein>
    <submittedName>
        <fullName evidence="1">Uncharacterized protein</fullName>
    </submittedName>
</protein>
<sequence>MMPEKPDFSRIDCLGSQKSFTMWRRPASKNQRHAF</sequence>
<organism evidence="1 2">
    <name type="scientific">Rhodopirellula baltica SWK14</name>
    <dbReference type="NCBI Taxonomy" id="993516"/>
    <lineage>
        <taxon>Bacteria</taxon>
        <taxon>Pseudomonadati</taxon>
        <taxon>Planctomycetota</taxon>
        <taxon>Planctomycetia</taxon>
        <taxon>Pirellulales</taxon>
        <taxon>Pirellulaceae</taxon>
        <taxon>Rhodopirellula</taxon>
    </lineage>
</organism>
<dbReference type="EMBL" id="AMWG01000162">
    <property type="protein sequence ID" value="ELP30286.1"/>
    <property type="molecule type" value="Genomic_DNA"/>
</dbReference>
<accession>L7CAZ9</accession>
<name>L7CAZ9_RHOBT</name>